<dbReference type="Proteomes" id="UP000269669">
    <property type="component" value="Unassembled WGS sequence"/>
</dbReference>
<dbReference type="EMBL" id="RSDW01000001">
    <property type="protein sequence ID" value="RSL17981.1"/>
    <property type="molecule type" value="Genomic_DNA"/>
</dbReference>
<dbReference type="InterPro" id="IPR052042">
    <property type="entry name" value="Tail_sheath_structural"/>
</dbReference>
<dbReference type="AlphaFoldDB" id="A0A428MLZ9"/>
<sequence>MTTRLPGVYFETVVPPITSTLPRMDIAAFVGFAASGPLDVPVVIEDAGRFLEIYGQDQTLAWDPVAGETVYAQLPPTVRAFFRNGGERCWVVRVADDTAAVANEFMLPGMLLARSGPPSQAGWLLARSEGSWSDDYNVNATLSLGPIRADPPRPSAAGISVVLYPNTVTSVAIGDLLQISFDPPPASPSSLVAPILYLPVSKVSAKSLITASGAVEQTITACGTEAYWFRPAAMEDFAQLQSSPASGQLNPTVEWLVVPQSVTWLTQPQNAELWIASWGIEYATNPPTFVLDGLRSHAENIPPGSWLLAQFAAADLPEGAQQLLLLVDSVRGSKATAPGSPGSPPGDQETVQIVVNEAWWVMDDQVGWLQNLSAPRVDVVTMELWVRDGSGQIISLSNLGLTPLHPRYIGYLPTDEQLYARSDQPLTPPWSELLYDIDPPRFALAAPNDDASAPTSTGASAPSLPFYLPLGVPGLVDPNFYQPSVTQTAPALQRDGLVLPTGQITASLFLDPDLADATVDTLLTQAFHKQYQLQRGDFQGPSGEPLLKMHAILPVDEVSLLALPDAMHPGWQPAPVAPGGSIVAPNLISISEPTPQAQITASWTVVAGATSYTLQQSSDPRFASSTVAWSGAGSPDPSNPGFIQAGSFAQPSGCPSLAYFRVCASYSGITGPWSNTVSQTLSTEPFASCNPQTPDPPVLEMLPESRGRVALQWSVAHTIGNLYQVQVAYEPAFALPEIIFQGSTTYFEVWSDPSRTAYFRVGATSGNETSPWSNTVVAQSDQQYDQYWMNPPPAPGSAGASSSELLQIHQAMIRLCAARADMFAFLGLPRSYDASTCVLYQSLLTTALTPENGPTTLSFAAIYHPWLVVLDSVDEQPGAIRSVSPEGAMAGIAAALTLSTGAWLSPGNHLLQAVVDLDAQLGDQTPMTFFNNQLNLVIQEALGFLTMSSFTLSSSSRLSEINVRRLLILLRRLALREGMVYVFQPNDSTFWRRVQRRFEDVLSDLFLQGAFAGSTQSESFQVTTDSSINALETISQGQFIVDVSIAPSLPLEFLTVRLLQEGGDLTLSEET</sequence>
<proteinExistence type="predicted"/>
<protein>
    <submittedName>
        <fullName evidence="1">Tail sheath protein</fullName>
    </submittedName>
</protein>
<dbReference type="Gene3D" id="3.40.50.11780">
    <property type="match status" value="2"/>
</dbReference>
<name>A0A428MLZ9_9BACT</name>
<dbReference type="OrthoDB" id="9767864at2"/>
<dbReference type="PANTHER" id="PTHR35861:SF1">
    <property type="entry name" value="PHAGE TAIL SHEATH PROTEIN"/>
    <property type="match status" value="1"/>
</dbReference>
<dbReference type="RefSeq" id="WP_125486399.1">
    <property type="nucleotide sequence ID" value="NZ_RSDW01000001.1"/>
</dbReference>
<accession>A0A428MLZ9</accession>
<evidence type="ECO:0000313" key="2">
    <source>
        <dbReference type="Proteomes" id="UP000269669"/>
    </source>
</evidence>
<dbReference type="PANTHER" id="PTHR35861">
    <property type="match status" value="1"/>
</dbReference>
<comment type="caution">
    <text evidence="1">The sequence shown here is derived from an EMBL/GenBank/DDBJ whole genome shotgun (WGS) entry which is preliminary data.</text>
</comment>
<gene>
    <name evidence="1" type="ORF">EDE15_3534</name>
</gene>
<reference evidence="1 2" key="1">
    <citation type="submission" date="2018-12" db="EMBL/GenBank/DDBJ databases">
        <title>Sequencing of bacterial isolates from soil warming experiment in Harvard Forest, Massachusetts, USA.</title>
        <authorList>
            <person name="Deangelis K."/>
        </authorList>
    </citation>
    <scope>NUCLEOTIDE SEQUENCE [LARGE SCALE GENOMIC DNA]</scope>
    <source>
        <strain evidence="1 2">EB153</strain>
    </source>
</reference>
<evidence type="ECO:0000313" key="1">
    <source>
        <dbReference type="EMBL" id="RSL17981.1"/>
    </source>
</evidence>
<keyword evidence="2" id="KW-1185">Reference proteome</keyword>
<organism evidence="1 2">
    <name type="scientific">Edaphobacter aggregans</name>
    <dbReference type="NCBI Taxonomy" id="570835"/>
    <lineage>
        <taxon>Bacteria</taxon>
        <taxon>Pseudomonadati</taxon>
        <taxon>Acidobacteriota</taxon>
        <taxon>Terriglobia</taxon>
        <taxon>Terriglobales</taxon>
        <taxon>Acidobacteriaceae</taxon>
        <taxon>Edaphobacter</taxon>
    </lineage>
</organism>